<organism evidence="4 5">
    <name type="scientific">Datura stramonium</name>
    <name type="common">Jimsonweed</name>
    <name type="synonym">Common thornapple</name>
    <dbReference type="NCBI Taxonomy" id="4076"/>
    <lineage>
        <taxon>Eukaryota</taxon>
        <taxon>Viridiplantae</taxon>
        <taxon>Streptophyta</taxon>
        <taxon>Embryophyta</taxon>
        <taxon>Tracheophyta</taxon>
        <taxon>Spermatophyta</taxon>
        <taxon>Magnoliopsida</taxon>
        <taxon>eudicotyledons</taxon>
        <taxon>Gunneridae</taxon>
        <taxon>Pentapetalae</taxon>
        <taxon>asterids</taxon>
        <taxon>lamiids</taxon>
        <taxon>Solanales</taxon>
        <taxon>Solanaceae</taxon>
        <taxon>Solanoideae</taxon>
        <taxon>Datureae</taxon>
        <taxon>Datura</taxon>
    </lineage>
</organism>
<dbReference type="InterPro" id="IPR019452">
    <property type="entry name" value="VPS39/TGF_beta_rcpt-assoc_1"/>
</dbReference>
<dbReference type="Proteomes" id="UP000823775">
    <property type="component" value="Unassembled WGS sequence"/>
</dbReference>
<keyword evidence="5" id="KW-1185">Reference proteome</keyword>
<accession>A0ABS8STR1</accession>
<comment type="caution">
    <text evidence="4">The sequence shown here is derived from an EMBL/GenBank/DDBJ whole genome shotgun (WGS) entry which is preliminary data.</text>
</comment>
<gene>
    <name evidence="4" type="primary">VPS3</name>
    <name evidence="4" type="ORF">HAX54_047871</name>
</gene>
<name>A0ABS8STR1_DATST</name>
<proteinExistence type="predicted"/>
<protein>
    <submittedName>
        <fullName evidence="4">Vacuolar protein sorting-associated protein 3</fullName>
    </submittedName>
</protein>
<dbReference type="PANTHER" id="PTHR12894">
    <property type="entry name" value="CNH DOMAIN CONTAINING"/>
    <property type="match status" value="1"/>
</dbReference>
<dbReference type="EMBL" id="JACEIK010000781">
    <property type="protein sequence ID" value="MCD7462154.1"/>
    <property type="molecule type" value="Genomic_DNA"/>
</dbReference>
<dbReference type="Pfam" id="PF10366">
    <property type="entry name" value="Vps39_1"/>
    <property type="match status" value="1"/>
</dbReference>
<feature type="domain" description="Vacuolar sorting protein 39/Transforming growth factor beta receptor-associated" evidence="2">
    <location>
        <begin position="212"/>
        <end position="318"/>
    </location>
</feature>
<evidence type="ECO:0000256" key="1">
    <source>
        <dbReference type="PROSITE-ProRule" id="PRU01006"/>
    </source>
</evidence>
<sequence>MAGRSNFIYGGLCKEIDLGPSSSPGRAGGGGLSPTLVLCYRKVPSEEQIKDLLRKKNFREAISLVEELKNEGEMTRETLSFVHAQVGFLLLFDLHFEEAVDHFLLSETMEPSALFPFIMRDPNHWSLLVPRNRYWGLHPPPSLLEKVVDDGLTGIQRAIFLKKAGVETAVDDEFLLNPPSRADLLESAIKSMTRFLEASRHKDLTPSVREGVDTLLMYLYRALNRVDDMERLASSENSCIVEELESLLSESGHLRTLAFLYASKGMNSKSLSIWRVLARNYSSSYLNDSHGTNHLQDTTKDISFDQETAVMEASKILEASSDQELVLQHLGWIADINQLLAVQVLISEKRTDPLPSDEVIAAIDPRKVEILLRYLQWLIEDQDSGDAQFHTTYALLLSKSALAANEKEHAIQNSEGVNQKEINISDRGNNSIFDTHVRERLQLFLQSSDLYDPDEVLDLVEGSELWLEKAILYRKLGQETLVLQILALKLQDCEAAEQYCAEIGRPDAYMQLLEMYLEPMNGKEPMFKAAVRLLHNHGEMLDPLQVLERLSPDMPLQLASGTILRMLRARLHHHRQGQIVHNLSRALDIDASLARFEERSRHVLINDDSVCDSCHARLGTKLFAMYPDDTIVCYKCFRRQGESTSVSGRDFKKDVLYKPGWLVTR</sequence>
<dbReference type="PANTHER" id="PTHR12894:SF43">
    <property type="entry name" value="VACUOLAR SORTING PROTEIN 3"/>
    <property type="match status" value="1"/>
</dbReference>
<feature type="domain" description="Vacuolar sorting protein 39/Transforming growth factor beta receptor-associated zinc finger" evidence="3">
    <location>
        <begin position="600"/>
        <end position="640"/>
    </location>
</feature>
<reference evidence="4 5" key="1">
    <citation type="journal article" date="2021" name="BMC Genomics">
        <title>Datura genome reveals duplications of psychoactive alkaloid biosynthetic genes and high mutation rate following tissue culture.</title>
        <authorList>
            <person name="Rajewski A."/>
            <person name="Carter-House D."/>
            <person name="Stajich J."/>
            <person name="Litt A."/>
        </authorList>
    </citation>
    <scope>NUCLEOTIDE SEQUENCE [LARGE SCALE GENOMIC DNA]</scope>
    <source>
        <strain evidence="4">AR-01</strain>
    </source>
</reference>
<evidence type="ECO:0000259" key="2">
    <source>
        <dbReference type="Pfam" id="PF10366"/>
    </source>
</evidence>
<evidence type="ECO:0000313" key="5">
    <source>
        <dbReference type="Proteomes" id="UP000823775"/>
    </source>
</evidence>
<dbReference type="Pfam" id="PF10367">
    <property type="entry name" value="zf-Vps39_C"/>
    <property type="match status" value="1"/>
</dbReference>
<dbReference type="PROSITE" id="PS50236">
    <property type="entry name" value="CHCR"/>
    <property type="match status" value="1"/>
</dbReference>
<dbReference type="InterPro" id="IPR032914">
    <property type="entry name" value="Vam6/VPS39/TRAP1"/>
</dbReference>
<evidence type="ECO:0000313" key="4">
    <source>
        <dbReference type="EMBL" id="MCD7462154.1"/>
    </source>
</evidence>
<dbReference type="InterPro" id="IPR019453">
    <property type="entry name" value="VPS39/TGFA1_Znf"/>
</dbReference>
<evidence type="ECO:0000259" key="3">
    <source>
        <dbReference type="Pfam" id="PF10367"/>
    </source>
</evidence>
<feature type="repeat" description="CHCR" evidence="1">
    <location>
        <begin position="344"/>
        <end position="525"/>
    </location>
</feature>
<dbReference type="InterPro" id="IPR000547">
    <property type="entry name" value="Clathrin_H-chain/VPS_repeat"/>
</dbReference>